<evidence type="ECO:0000313" key="2">
    <source>
        <dbReference type="EMBL" id="GJT89016.1"/>
    </source>
</evidence>
<keyword evidence="3" id="KW-1185">Reference proteome</keyword>
<feature type="compositionally biased region" description="Basic and acidic residues" evidence="1">
    <location>
        <begin position="33"/>
        <end position="46"/>
    </location>
</feature>
<reference evidence="2" key="2">
    <citation type="submission" date="2022-01" db="EMBL/GenBank/DDBJ databases">
        <authorList>
            <person name="Yamashiro T."/>
            <person name="Shiraishi A."/>
            <person name="Satake H."/>
            <person name="Nakayama K."/>
        </authorList>
    </citation>
    <scope>NUCLEOTIDE SEQUENCE</scope>
</reference>
<reference evidence="2" key="1">
    <citation type="journal article" date="2022" name="Int. J. Mol. Sci.">
        <title>Draft Genome of Tanacetum Coccineum: Genomic Comparison of Closely Related Tanacetum-Family Plants.</title>
        <authorList>
            <person name="Yamashiro T."/>
            <person name="Shiraishi A."/>
            <person name="Nakayama K."/>
            <person name="Satake H."/>
        </authorList>
    </citation>
    <scope>NUCLEOTIDE SEQUENCE</scope>
</reference>
<sequence>MKEMLHQRIFETGSYKSLPKHIALYEALEASIERAQRDEFLTENDKSRKRRRDDQDPPPPQPDSDQNAPSSSSKQQSGPHAEQPVDDIPIQDSDNISNSEDTDSAHLPKTKQSKGSGQALLISKMKAALYRDFGLELIVPEHMWIDNYWDLKDFKDSYYYSVYVAGYKDTTAAELQLLEDLLLSRG</sequence>
<protein>
    <submittedName>
        <fullName evidence="2">Uncharacterized protein</fullName>
    </submittedName>
</protein>
<dbReference type="EMBL" id="BQNB010019784">
    <property type="protein sequence ID" value="GJT89016.1"/>
    <property type="molecule type" value="Genomic_DNA"/>
</dbReference>
<feature type="compositionally biased region" description="Low complexity" evidence="1">
    <location>
        <begin position="63"/>
        <end position="75"/>
    </location>
</feature>
<evidence type="ECO:0000313" key="3">
    <source>
        <dbReference type="Proteomes" id="UP001151760"/>
    </source>
</evidence>
<proteinExistence type="predicted"/>
<accession>A0ABQ5HM98</accession>
<feature type="region of interest" description="Disordered" evidence="1">
    <location>
        <begin position="33"/>
        <end position="117"/>
    </location>
</feature>
<dbReference type="Proteomes" id="UP001151760">
    <property type="component" value="Unassembled WGS sequence"/>
</dbReference>
<evidence type="ECO:0000256" key="1">
    <source>
        <dbReference type="SAM" id="MobiDB-lite"/>
    </source>
</evidence>
<comment type="caution">
    <text evidence="2">The sequence shown here is derived from an EMBL/GenBank/DDBJ whole genome shotgun (WGS) entry which is preliminary data.</text>
</comment>
<gene>
    <name evidence="2" type="ORF">Tco_1070733</name>
</gene>
<organism evidence="2 3">
    <name type="scientific">Tanacetum coccineum</name>
    <dbReference type="NCBI Taxonomy" id="301880"/>
    <lineage>
        <taxon>Eukaryota</taxon>
        <taxon>Viridiplantae</taxon>
        <taxon>Streptophyta</taxon>
        <taxon>Embryophyta</taxon>
        <taxon>Tracheophyta</taxon>
        <taxon>Spermatophyta</taxon>
        <taxon>Magnoliopsida</taxon>
        <taxon>eudicotyledons</taxon>
        <taxon>Gunneridae</taxon>
        <taxon>Pentapetalae</taxon>
        <taxon>asterids</taxon>
        <taxon>campanulids</taxon>
        <taxon>Asterales</taxon>
        <taxon>Asteraceae</taxon>
        <taxon>Asteroideae</taxon>
        <taxon>Anthemideae</taxon>
        <taxon>Anthemidinae</taxon>
        <taxon>Tanacetum</taxon>
    </lineage>
</organism>
<name>A0ABQ5HM98_9ASTR</name>